<keyword evidence="2" id="KW-0808">Transferase</keyword>
<dbReference type="InterPro" id="IPR022641">
    <property type="entry name" value="CheR_N"/>
</dbReference>
<feature type="domain" description="CheR-type methyltransferase" evidence="1">
    <location>
        <begin position="23"/>
        <end position="256"/>
    </location>
</feature>
<dbReference type="PROSITE" id="PS50123">
    <property type="entry name" value="CHER"/>
    <property type="match status" value="1"/>
</dbReference>
<evidence type="ECO:0000259" key="1">
    <source>
        <dbReference type="PROSITE" id="PS50123"/>
    </source>
</evidence>
<dbReference type="InterPro" id="IPR050903">
    <property type="entry name" value="Bact_Chemotaxis_MeTrfase"/>
</dbReference>
<proteinExistence type="predicted"/>
<dbReference type="InterPro" id="IPR029063">
    <property type="entry name" value="SAM-dependent_MTases_sf"/>
</dbReference>
<sequence>MNLHNPVDPELEKLEISLLLEGIFRQYGYDFRNYAYTSVKRRVTHRLQLEGFDTATRLLDGVLHDPEMFHRLLGDLVIPVTEMFRDPETFQAFRDGIVPELRKLPYARIWHAGCSTGEEPYSMAILLEEEGLLDKTRIYGTDISEGALEQAKDGVMPLERMQLYTQNYQASGGKRAFSEYYVSDHGLVLMKPFLRKNIVFARHNLVTDRSFNEFQVIFCRNVMIYFDTVLREHVHRLFYESLAVGGFLVLGNKESISFTPMAERYEVFDDANRIYRKVV</sequence>
<dbReference type="SMART" id="SM00138">
    <property type="entry name" value="MeTrc"/>
    <property type="match status" value="1"/>
</dbReference>
<dbReference type="PRINTS" id="PR00996">
    <property type="entry name" value="CHERMTFRASE"/>
</dbReference>
<dbReference type="Pfam" id="PF03705">
    <property type="entry name" value="CheR_N"/>
    <property type="match status" value="1"/>
</dbReference>
<dbReference type="EMBL" id="CP033433">
    <property type="protein sequence ID" value="AYQ71244.1"/>
    <property type="molecule type" value="Genomic_DNA"/>
</dbReference>
<dbReference type="GO" id="GO:0008757">
    <property type="term" value="F:S-adenosylmethionine-dependent methyltransferase activity"/>
    <property type="evidence" value="ECO:0007669"/>
    <property type="project" value="InterPro"/>
</dbReference>
<accession>A0A3G3JSS4</accession>
<dbReference type="Proteomes" id="UP000269097">
    <property type="component" value="Chromosome"/>
</dbReference>
<dbReference type="Gene3D" id="3.40.50.150">
    <property type="entry name" value="Vaccinia Virus protein VP39"/>
    <property type="match status" value="1"/>
</dbReference>
<protein>
    <submittedName>
        <fullName evidence="2">Protein-glutamate O-methyltransferase CheR</fullName>
    </submittedName>
</protein>
<dbReference type="SUPFAM" id="SSF53335">
    <property type="entry name" value="S-adenosyl-L-methionine-dependent methyltransferases"/>
    <property type="match status" value="1"/>
</dbReference>
<gene>
    <name evidence="2" type="ORF">EAV92_00645</name>
</gene>
<dbReference type="SUPFAM" id="SSF47757">
    <property type="entry name" value="Chemotaxis receptor methyltransferase CheR, N-terminal domain"/>
    <property type="match status" value="1"/>
</dbReference>
<keyword evidence="2" id="KW-0489">Methyltransferase</keyword>
<dbReference type="Pfam" id="PF01739">
    <property type="entry name" value="CheR"/>
    <property type="match status" value="1"/>
</dbReference>
<organism evidence="2 3">
    <name type="scientific">Cohnella candidum</name>
    <dbReference type="NCBI Taxonomy" id="2674991"/>
    <lineage>
        <taxon>Bacteria</taxon>
        <taxon>Bacillati</taxon>
        <taxon>Bacillota</taxon>
        <taxon>Bacilli</taxon>
        <taxon>Bacillales</taxon>
        <taxon>Paenibacillaceae</taxon>
        <taxon>Cohnella</taxon>
    </lineage>
</organism>
<dbReference type="KEGG" id="coh:EAV92_00645"/>
<keyword evidence="3" id="KW-1185">Reference proteome</keyword>
<dbReference type="GO" id="GO:0032259">
    <property type="term" value="P:methylation"/>
    <property type="evidence" value="ECO:0007669"/>
    <property type="project" value="UniProtKB-KW"/>
</dbReference>
<name>A0A3G3JSS4_9BACL</name>
<evidence type="ECO:0000313" key="2">
    <source>
        <dbReference type="EMBL" id="AYQ71244.1"/>
    </source>
</evidence>
<dbReference type="RefSeq" id="WP_123039308.1">
    <property type="nucleotide sequence ID" value="NZ_CP033433.1"/>
</dbReference>
<reference evidence="2 3" key="1">
    <citation type="submission" date="2018-10" db="EMBL/GenBank/DDBJ databases">
        <title>Genome Sequence of Cohnella sp.</title>
        <authorList>
            <person name="Srinivasan S."/>
            <person name="Kim M.K."/>
        </authorList>
    </citation>
    <scope>NUCLEOTIDE SEQUENCE [LARGE SCALE GENOMIC DNA]</scope>
    <source>
        <strain evidence="2 3">18JY8-7</strain>
    </source>
</reference>
<evidence type="ECO:0000313" key="3">
    <source>
        <dbReference type="Proteomes" id="UP000269097"/>
    </source>
</evidence>
<dbReference type="InterPro" id="IPR000780">
    <property type="entry name" value="CheR_MeTrfase"/>
</dbReference>
<dbReference type="PANTHER" id="PTHR24422">
    <property type="entry name" value="CHEMOTAXIS PROTEIN METHYLTRANSFERASE"/>
    <property type="match status" value="1"/>
</dbReference>
<dbReference type="PANTHER" id="PTHR24422:SF8">
    <property type="entry name" value="CHEMOTAXIS PROTEIN"/>
    <property type="match status" value="1"/>
</dbReference>
<dbReference type="InterPro" id="IPR022642">
    <property type="entry name" value="CheR_C"/>
</dbReference>
<dbReference type="AlphaFoldDB" id="A0A3G3JSS4"/>